<evidence type="ECO:0000313" key="2">
    <source>
        <dbReference type="EMBL" id="NGZ90066.1"/>
    </source>
</evidence>
<dbReference type="Gene3D" id="3.40.50.12370">
    <property type="match status" value="1"/>
</dbReference>
<dbReference type="EMBL" id="JAANAS010000050">
    <property type="protein sequence ID" value="NGZ90066.1"/>
    <property type="molecule type" value="Genomic_DNA"/>
</dbReference>
<gene>
    <name evidence="2" type="ORF">G7034_07365</name>
</gene>
<evidence type="ECO:0000259" key="1">
    <source>
        <dbReference type="Pfam" id="PF00582"/>
    </source>
</evidence>
<dbReference type="InterPro" id="IPR006016">
    <property type="entry name" value="UspA"/>
</dbReference>
<feature type="domain" description="UspA" evidence="1">
    <location>
        <begin position="2"/>
        <end position="134"/>
    </location>
</feature>
<dbReference type="Proteomes" id="UP000643701">
    <property type="component" value="Unassembled WGS sequence"/>
</dbReference>
<accession>A0A967E6T1</accession>
<dbReference type="RefSeq" id="WP_166400316.1">
    <property type="nucleotide sequence ID" value="NZ_JAANAS010000050.1"/>
</dbReference>
<name>A0A967E6T1_9FLAO</name>
<comment type="caution">
    <text evidence="2">The sequence shown here is derived from an EMBL/GenBank/DDBJ whole genome shotgun (WGS) entry which is preliminary data.</text>
</comment>
<dbReference type="AlphaFoldDB" id="A0A967E6T1"/>
<organism evidence="2 3">
    <name type="scientific">Psychroflexus maritimus</name>
    <dbReference type="NCBI Taxonomy" id="2714865"/>
    <lineage>
        <taxon>Bacteria</taxon>
        <taxon>Pseudomonadati</taxon>
        <taxon>Bacteroidota</taxon>
        <taxon>Flavobacteriia</taxon>
        <taxon>Flavobacteriales</taxon>
        <taxon>Flavobacteriaceae</taxon>
        <taxon>Psychroflexus</taxon>
    </lineage>
</organism>
<sequence length="259" mass="28983">MKVLLLTDFSNYACEAHKYAFNLLQPQQASYFLVHAETSQQTENTNKIASDLLISDKFDNAYQQLTNFLPKGNTLSRLERKGNLLDVVRTNIDLLEIDLVVMGAKGTSATSDKSIGKNTYEIATKVKCPVLIVPENTKKNPPSRVNFPVDYKDKLHSKCISKIQSLPNWAEMNITIHELNTAASGAFQQESSQVLTENLKMVKPKFIQIDEINFAKLTKEADFIFLAAKNLGVCNTVFKQLNYSVNGSVKPIPMLILHA</sequence>
<protein>
    <submittedName>
        <fullName evidence="2">Universal stress protein</fullName>
    </submittedName>
</protein>
<keyword evidence="3" id="KW-1185">Reference proteome</keyword>
<dbReference type="SUPFAM" id="SSF52402">
    <property type="entry name" value="Adenine nucleotide alpha hydrolases-like"/>
    <property type="match status" value="1"/>
</dbReference>
<proteinExistence type="predicted"/>
<dbReference type="CDD" id="cd00293">
    <property type="entry name" value="USP-like"/>
    <property type="match status" value="1"/>
</dbReference>
<dbReference type="Pfam" id="PF00582">
    <property type="entry name" value="Usp"/>
    <property type="match status" value="1"/>
</dbReference>
<evidence type="ECO:0000313" key="3">
    <source>
        <dbReference type="Proteomes" id="UP000643701"/>
    </source>
</evidence>
<reference evidence="2" key="1">
    <citation type="submission" date="2020-03" db="EMBL/GenBank/DDBJ databases">
        <title>Psychroflexus Maritimus sp. nov., isolate from marine sediment.</title>
        <authorList>
            <person name="Zhong Y.-L."/>
        </authorList>
    </citation>
    <scope>NUCLEOTIDE SEQUENCE</scope>
    <source>
        <strain evidence="2">C1</strain>
    </source>
</reference>